<dbReference type="RefSeq" id="WP_099152448.1">
    <property type="nucleotide sequence ID" value="NZ_PDUD01000027.1"/>
</dbReference>
<dbReference type="AlphaFoldDB" id="A0A2D0N6A6"/>
<dbReference type="GO" id="GO:0004553">
    <property type="term" value="F:hydrolase activity, hydrolyzing O-glycosyl compounds"/>
    <property type="evidence" value="ECO:0007669"/>
    <property type="project" value="UniProtKB-ARBA"/>
</dbReference>
<evidence type="ECO:0000256" key="1">
    <source>
        <dbReference type="SAM" id="SignalP"/>
    </source>
</evidence>
<organism evidence="2 3">
    <name type="scientific">Flavilitoribacter nigricans (strain ATCC 23147 / DSM 23189 / NBRC 102662 / NCIMB 1420 / SS-2)</name>
    <name type="common">Lewinella nigricans</name>
    <dbReference type="NCBI Taxonomy" id="1122177"/>
    <lineage>
        <taxon>Bacteria</taxon>
        <taxon>Pseudomonadati</taxon>
        <taxon>Bacteroidota</taxon>
        <taxon>Saprospiria</taxon>
        <taxon>Saprospirales</taxon>
        <taxon>Lewinellaceae</taxon>
        <taxon>Flavilitoribacter</taxon>
    </lineage>
</organism>
<evidence type="ECO:0000313" key="2">
    <source>
        <dbReference type="EMBL" id="PHN04062.1"/>
    </source>
</evidence>
<reference evidence="2 3" key="1">
    <citation type="submission" date="2017-10" db="EMBL/GenBank/DDBJ databases">
        <title>The draft genome sequence of Lewinella nigricans NBRC 102662.</title>
        <authorList>
            <person name="Wang K."/>
        </authorList>
    </citation>
    <scope>NUCLEOTIDE SEQUENCE [LARGE SCALE GENOMIC DNA]</scope>
    <source>
        <strain evidence="2 3">NBRC 102662</strain>
    </source>
</reference>
<keyword evidence="3" id="KW-1185">Reference proteome</keyword>
<name>A0A2D0N6A6_FLAN2</name>
<dbReference type="Pfam" id="PF13585">
    <property type="entry name" value="CHU_C"/>
    <property type="match status" value="1"/>
</dbReference>
<dbReference type="NCBIfam" id="TIGR04131">
    <property type="entry name" value="Bac_Flav_CTERM"/>
    <property type="match status" value="1"/>
</dbReference>
<proteinExistence type="predicted"/>
<accession>A0A2D0N6A6</accession>
<sequence>MRFIFCFIAVLALLRLPAQTSVGLIAYYSFDGSLENNTGNTSNAAIGNGNIEYRCGVRGDAILFDGVTTFLTVPGENNVNDEFDTEDVTVSFYFKPIGLNGTPYLVSKRDADCSIQEHLFYIRYAPASRSVSAVMIENISRGVSLLNPLINQSCWQLVTLVREGSRVKLYINGKFARDLGTQGRIDLSNGGKLTIGGGDCRMPSEPLFHGLMDEFRVYNRALNEDEIAGLYFAPDQIATQDTVIFLGTSVDVRLTSSCGTGFNWTPSLDVMSSIEAEPTIFPSEAGNFVYNVQMSDGVSSCIASDSIRISVIDPDELDCEVLYLPKAFTPNGRGPASNETFGISNPFALQELISFEIFDRWGGRVFYTEDAFLQWDGTFKGQDVNPGVFLYKIRYLCNGEEGIRTGSVTVFR</sequence>
<dbReference type="EMBL" id="PDUD01000027">
    <property type="protein sequence ID" value="PHN04062.1"/>
    <property type="molecule type" value="Genomic_DNA"/>
</dbReference>
<dbReference type="InterPro" id="IPR013320">
    <property type="entry name" value="ConA-like_dom_sf"/>
</dbReference>
<feature type="signal peptide" evidence="1">
    <location>
        <begin position="1"/>
        <end position="20"/>
    </location>
</feature>
<dbReference type="SUPFAM" id="SSF49899">
    <property type="entry name" value="Concanavalin A-like lectins/glucanases"/>
    <property type="match status" value="1"/>
</dbReference>
<evidence type="ECO:0000313" key="3">
    <source>
        <dbReference type="Proteomes" id="UP000223913"/>
    </source>
</evidence>
<comment type="caution">
    <text evidence="2">The sequence shown here is derived from an EMBL/GenBank/DDBJ whole genome shotgun (WGS) entry which is preliminary data.</text>
</comment>
<dbReference type="Proteomes" id="UP000223913">
    <property type="component" value="Unassembled WGS sequence"/>
</dbReference>
<dbReference type="Pfam" id="PF13385">
    <property type="entry name" value="Laminin_G_3"/>
    <property type="match status" value="1"/>
</dbReference>
<keyword evidence="1" id="KW-0732">Signal</keyword>
<dbReference type="OrthoDB" id="1490335at2"/>
<feature type="chain" id="PRO_5012338719" description="T9SS type B sorting domain-containing protein" evidence="1">
    <location>
        <begin position="21"/>
        <end position="412"/>
    </location>
</feature>
<gene>
    <name evidence="2" type="ORF">CRP01_22965</name>
</gene>
<dbReference type="Gene3D" id="2.60.120.200">
    <property type="match status" value="1"/>
</dbReference>
<dbReference type="InterPro" id="IPR026341">
    <property type="entry name" value="T9SS_type_B"/>
</dbReference>
<dbReference type="GO" id="GO:0005975">
    <property type="term" value="P:carbohydrate metabolic process"/>
    <property type="evidence" value="ECO:0007669"/>
    <property type="project" value="UniProtKB-ARBA"/>
</dbReference>
<protein>
    <recommendedName>
        <fullName evidence="4">T9SS type B sorting domain-containing protein</fullName>
    </recommendedName>
</protein>
<evidence type="ECO:0008006" key="4">
    <source>
        <dbReference type="Google" id="ProtNLM"/>
    </source>
</evidence>